<evidence type="ECO:0000259" key="3">
    <source>
        <dbReference type="SMART" id="SM00919"/>
    </source>
</evidence>
<keyword evidence="2" id="KW-0479">Metal-binding</keyword>
<dbReference type="SUPFAM" id="SSF51735">
    <property type="entry name" value="NAD(P)-binding Rossmann-fold domains"/>
    <property type="match status" value="1"/>
</dbReference>
<keyword evidence="6" id="KW-1185">Reference proteome</keyword>
<dbReference type="AlphaFoldDB" id="A0A9Q0MGV1"/>
<gene>
    <name evidence="5" type="ORF">RDWZM_003819</name>
</gene>
<dbReference type="Proteomes" id="UP001142055">
    <property type="component" value="Chromosome 1"/>
</dbReference>
<dbReference type="NCBIfam" id="NF010052">
    <property type="entry name" value="PRK13529.1"/>
    <property type="match status" value="1"/>
</dbReference>
<comment type="similarity">
    <text evidence="1">Belongs to the malic enzymes family.</text>
</comment>
<reference evidence="5" key="1">
    <citation type="submission" date="2022-12" db="EMBL/GenBank/DDBJ databases">
        <title>Genome assemblies of Blomia tropicalis.</title>
        <authorList>
            <person name="Cui Y."/>
        </authorList>
    </citation>
    <scope>NUCLEOTIDE SEQUENCE</scope>
    <source>
        <tissue evidence="5">Adult mites</tissue>
    </source>
</reference>
<dbReference type="GO" id="GO:0006108">
    <property type="term" value="P:malate metabolic process"/>
    <property type="evidence" value="ECO:0007669"/>
    <property type="project" value="TreeGrafter"/>
</dbReference>
<evidence type="ECO:0000256" key="1">
    <source>
        <dbReference type="ARBA" id="ARBA00008785"/>
    </source>
</evidence>
<feature type="binding site" evidence="2">
    <location>
        <position position="234"/>
    </location>
    <ligand>
        <name>a divalent metal cation</name>
        <dbReference type="ChEBI" id="CHEBI:60240"/>
    </ligand>
</feature>
<dbReference type="InterPro" id="IPR012302">
    <property type="entry name" value="Malic_NAD-bd"/>
</dbReference>
<dbReference type="Gene3D" id="3.40.50.10380">
    <property type="entry name" value="Malic enzyme, N-terminal domain"/>
    <property type="match status" value="1"/>
</dbReference>
<dbReference type="EMBL" id="JAPWDV010000001">
    <property type="protein sequence ID" value="KAJ6225274.1"/>
    <property type="molecule type" value="Genomic_DNA"/>
</dbReference>
<sequence length="510" mass="58335">MIHGLLPATIRSIDNEIRIAFRNLSSLPDNVSKYDYLQSLNVHNNDLFRHLLKQKSTDLIPILMTPPILSRYSELFQLCKIPHGLFLTIEDMGKIDDILSNWNDTTVRLVIITDGENVYDSNATDYGSHAMSIITNIGSICSTFGGIDSRSIVPIMIDFGTNNQSLINDPYYIGLRHQRTINNEQYHQFIDELIHSIVQRWSYNCLIMFDDLNCYNSWKILFRYRRYYSTFNNDIQSFGAAIVAGILAGLNITQIELTQNRFLLCGDDIELIGAAHLLIIALKMEGLTHHEALGHIALFDSNGLITNERTNEEFYKQMFSKFYKPFDDLLAIVNQFKPTVLIGSSPNTNGSLFNRDILRRMATFNERPIIFSLRSECTAVQAYQHTEGRALFASGQTQYAPVALPSSIIYHPSRCCDYFIYPAIVSAIVHCNVHYIPNDAFLAASIALSRQVSIDDLMRGSLYPSLENLDETMINVATSLVQWFYVRDLSYLKPEPIDKYEFLKQQWFET</sequence>
<dbReference type="PIRSF" id="PIRSF000106">
    <property type="entry name" value="ME"/>
    <property type="match status" value="1"/>
</dbReference>
<dbReference type="PANTHER" id="PTHR23406">
    <property type="entry name" value="MALIC ENZYME-RELATED"/>
    <property type="match status" value="1"/>
</dbReference>
<accession>A0A9Q0MGV1</accession>
<dbReference type="GO" id="GO:0046872">
    <property type="term" value="F:metal ion binding"/>
    <property type="evidence" value="ECO:0007669"/>
    <property type="project" value="UniProtKB-KW"/>
</dbReference>
<dbReference type="InterPro" id="IPR046346">
    <property type="entry name" value="Aminoacid_DH-like_N_sf"/>
</dbReference>
<comment type="cofactor">
    <cofactor evidence="2">
        <name>Mg(2+)</name>
        <dbReference type="ChEBI" id="CHEBI:18420"/>
    </cofactor>
    <cofactor evidence="2">
        <name>Mn(2+)</name>
        <dbReference type="ChEBI" id="CHEBI:29035"/>
    </cofactor>
    <text evidence="2">Divalent metal cations. Prefers magnesium or manganese.</text>
</comment>
<dbReference type="Pfam" id="PF03949">
    <property type="entry name" value="Malic_M"/>
    <property type="match status" value="1"/>
</dbReference>
<organism evidence="5 6">
    <name type="scientific">Blomia tropicalis</name>
    <name type="common">Mite</name>
    <dbReference type="NCBI Taxonomy" id="40697"/>
    <lineage>
        <taxon>Eukaryota</taxon>
        <taxon>Metazoa</taxon>
        <taxon>Ecdysozoa</taxon>
        <taxon>Arthropoda</taxon>
        <taxon>Chelicerata</taxon>
        <taxon>Arachnida</taxon>
        <taxon>Acari</taxon>
        <taxon>Acariformes</taxon>
        <taxon>Sarcoptiformes</taxon>
        <taxon>Astigmata</taxon>
        <taxon>Glycyphagoidea</taxon>
        <taxon>Echimyopodidae</taxon>
        <taxon>Blomia</taxon>
    </lineage>
</organism>
<dbReference type="InterPro" id="IPR001891">
    <property type="entry name" value="Malic_OxRdtase"/>
</dbReference>
<dbReference type="Gene3D" id="3.40.50.720">
    <property type="entry name" value="NAD(P)-binding Rossmann-like Domain"/>
    <property type="match status" value="1"/>
</dbReference>
<dbReference type="SMART" id="SM01274">
    <property type="entry name" value="malic"/>
    <property type="match status" value="1"/>
</dbReference>
<feature type="binding site" evidence="2">
    <location>
        <position position="211"/>
    </location>
    <ligand>
        <name>a divalent metal cation</name>
        <dbReference type="ChEBI" id="CHEBI:60240"/>
    </ligand>
</feature>
<comment type="caution">
    <text evidence="5">The sequence shown here is derived from an EMBL/GenBank/DDBJ whole genome shotgun (WGS) entry which is preliminary data.</text>
</comment>
<evidence type="ECO:0000256" key="2">
    <source>
        <dbReference type="PIRSR" id="PIRSR000106-3"/>
    </source>
</evidence>
<feature type="domain" description="Malic enzyme N-terminal" evidence="4">
    <location>
        <begin position="41"/>
        <end position="225"/>
    </location>
</feature>
<evidence type="ECO:0000313" key="5">
    <source>
        <dbReference type="EMBL" id="KAJ6225274.1"/>
    </source>
</evidence>
<name>A0A9Q0MGV1_BLOTA</name>
<dbReference type="GO" id="GO:0051287">
    <property type="term" value="F:NAD binding"/>
    <property type="evidence" value="ECO:0007669"/>
    <property type="project" value="InterPro"/>
</dbReference>
<dbReference type="SMART" id="SM00919">
    <property type="entry name" value="Malic_M"/>
    <property type="match status" value="1"/>
</dbReference>
<evidence type="ECO:0000259" key="4">
    <source>
        <dbReference type="SMART" id="SM01274"/>
    </source>
</evidence>
<feature type="domain" description="Malic enzyme NAD-binding" evidence="3">
    <location>
        <begin position="239"/>
        <end position="485"/>
    </location>
</feature>
<dbReference type="GO" id="GO:0005739">
    <property type="term" value="C:mitochondrion"/>
    <property type="evidence" value="ECO:0007669"/>
    <property type="project" value="TreeGrafter"/>
</dbReference>
<protein>
    <recommendedName>
        <fullName evidence="7">Malic enzyme</fullName>
    </recommendedName>
</protein>
<dbReference type="PRINTS" id="PR00072">
    <property type="entry name" value="MALOXRDTASE"/>
</dbReference>
<evidence type="ECO:0008006" key="7">
    <source>
        <dbReference type="Google" id="ProtNLM"/>
    </source>
</evidence>
<proteinExistence type="inferred from homology"/>
<dbReference type="InterPro" id="IPR012301">
    <property type="entry name" value="Malic_N_dom"/>
</dbReference>
<dbReference type="InterPro" id="IPR037062">
    <property type="entry name" value="Malic_N_dom_sf"/>
</dbReference>
<dbReference type="InterPro" id="IPR036291">
    <property type="entry name" value="NAD(P)-bd_dom_sf"/>
</dbReference>
<dbReference type="PANTHER" id="PTHR23406:SF90">
    <property type="entry name" value="MALIC ENZYME-RELATED"/>
    <property type="match status" value="1"/>
</dbReference>
<dbReference type="Pfam" id="PF00390">
    <property type="entry name" value="malic"/>
    <property type="match status" value="1"/>
</dbReference>
<dbReference type="GO" id="GO:0004473">
    <property type="term" value="F:malate dehydrogenase (decarboxylating) (NADP+) activity"/>
    <property type="evidence" value="ECO:0007669"/>
    <property type="project" value="TreeGrafter"/>
</dbReference>
<dbReference type="SUPFAM" id="SSF53223">
    <property type="entry name" value="Aminoacid dehydrogenase-like, N-terminal domain"/>
    <property type="match status" value="1"/>
</dbReference>
<evidence type="ECO:0000313" key="6">
    <source>
        <dbReference type="Proteomes" id="UP001142055"/>
    </source>
</evidence>